<proteinExistence type="predicted"/>
<dbReference type="Proteomes" id="UP000031668">
    <property type="component" value="Unassembled WGS sequence"/>
</dbReference>
<accession>A0A0C2JYI1</accession>
<dbReference type="EMBL" id="JWZT01000358">
    <property type="protein sequence ID" value="KII74578.1"/>
    <property type="molecule type" value="Genomic_DNA"/>
</dbReference>
<organism evidence="1 2">
    <name type="scientific">Thelohanellus kitauei</name>
    <name type="common">Myxosporean</name>
    <dbReference type="NCBI Taxonomy" id="669202"/>
    <lineage>
        <taxon>Eukaryota</taxon>
        <taxon>Metazoa</taxon>
        <taxon>Cnidaria</taxon>
        <taxon>Myxozoa</taxon>
        <taxon>Myxosporea</taxon>
        <taxon>Bivalvulida</taxon>
        <taxon>Platysporina</taxon>
        <taxon>Myxobolidae</taxon>
        <taxon>Thelohanellus</taxon>
    </lineage>
</organism>
<name>A0A0C2JYI1_THEKT</name>
<dbReference type="AlphaFoldDB" id="A0A0C2JYI1"/>
<dbReference type="PANTHER" id="PTHR45913">
    <property type="entry name" value="EPM2A-INTERACTING PROTEIN 1"/>
    <property type="match status" value="1"/>
</dbReference>
<protein>
    <submittedName>
        <fullName evidence="1">Uncharacterized protein</fullName>
    </submittedName>
</protein>
<keyword evidence="2" id="KW-1185">Reference proteome</keyword>
<gene>
    <name evidence="1" type="ORF">RF11_16188</name>
</gene>
<dbReference type="PANTHER" id="PTHR45913:SF21">
    <property type="entry name" value="DUF4371 DOMAIN-CONTAINING PROTEIN"/>
    <property type="match status" value="1"/>
</dbReference>
<evidence type="ECO:0000313" key="2">
    <source>
        <dbReference type="Proteomes" id="UP000031668"/>
    </source>
</evidence>
<sequence>MSWMLLFDVSIKICKSALNRLEFRQFLSDMIGEYGELLLHCEVRWISKGKVLSHFWALKNSTYLFLFETDELQTEREYILNDDWLNDLAFMVDITFHLNCLNEMLQGKDKLRKFV</sequence>
<dbReference type="OrthoDB" id="6743767at2759"/>
<evidence type="ECO:0000313" key="1">
    <source>
        <dbReference type="EMBL" id="KII74578.1"/>
    </source>
</evidence>
<reference evidence="1 2" key="1">
    <citation type="journal article" date="2014" name="Genome Biol. Evol.">
        <title>The genome of the myxosporean Thelohanellus kitauei shows adaptations to nutrient acquisition within its fish host.</title>
        <authorList>
            <person name="Yang Y."/>
            <person name="Xiong J."/>
            <person name="Zhou Z."/>
            <person name="Huo F."/>
            <person name="Miao W."/>
            <person name="Ran C."/>
            <person name="Liu Y."/>
            <person name="Zhang J."/>
            <person name="Feng J."/>
            <person name="Wang M."/>
            <person name="Wang M."/>
            <person name="Wang L."/>
            <person name="Yao B."/>
        </authorList>
    </citation>
    <scope>NUCLEOTIDE SEQUENCE [LARGE SCALE GENOMIC DNA]</scope>
    <source>
        <strain evidence="1">Wuqing</strain>
    </source>
</reference>
<dbReference type="OMA" id="HCEVRWI"/>
<comment type="caution">
    <text evidence="1">The sequence shown here is derived from an EMBL/GenBank/DDBJ whole genome shotgun (WGS) entry which is preliminary data.</text>
</comment>